<keyword evidence="2" id="KW-0812">Transmembrane</keyword>
<protein>
    <submittedName>
        <fullName evidence="3">Uncharacterized protein</fullName>
    </submittedName>
</protein>
<dbReference type="STRING" id="1120918.SAMN05216249_11564"/>
<keyword evidence="2" id="KW-0472">Membrane</keyword>
<dbReference type="AlphaFoldDB" id="A0A1I0ZJ52"/>
<feature type="transmembrane region" description="Helical" evidence="2">
    <location>
        <begin position="36"/>
        <end position="53"/>
    </location>
</feature>
<sequence length="111" mass="12767">MKSMKTKDVPVMIMLLSGFICSTVCILNNYELFDMLRALIIVLVLFYIIGLVAKRVLNKFFSENINQSLEEQLNDEEMEGIKDLEEVDGVETKAERPQDSQENESDDNENE</sequence>
<keyword evidence="4" id="KW-1185">Reference proteome</keyword>
<feature type="compositionally biased region" description="Acidic residues" evidence="1">
    <location>
        <begin position="101"/>
        <end position="111"/>
    </location>
</feature>
<organism evidence="3 4">
    <name type="scientific">Acetitomaculum ruminis DSM 5522</name>
    <dbReference type="NCBI Taxonomy" id="1120918"/>
    <lineage>
        <taxon>Bacteria</taxon>
        <taxon>Bacillati</taxon>
        <taxon>Bacillota</taxon>
        <taxon>Clostridia</taxon>
        <taxon>Lachnospirales</taxon>
        <taxon>Lachnospiraceae</taxon>
        <taxon>Acetitomaculum</taxon>
    </lineage>
</organism>
<reference evidence="3 4" key="1">
    <citation type="submission" date="2016-10" db="EMBL/GenBank/DDBJ databases">
        <authorList>
            <person name="de Groot N.N."/>
        </authorList>
    </citation>
    <scope>NUCLEOTIDE SEQUENCE [LARGE SCALE GENOMIC DNA]</scope>
    <source>
        <strain evidence="3 4">DSM 5522</strain>
    </source>
</reference>
<dbReference type="RefSeq" id="WP_092873376.1">
    <property type="nucleotide sequence ID" value="NZ_FOJY01000015.1"/>
</dbReference>
<accession>A0A1I0ZJ52</accession>
<proteinExistence type="predicted"/>
<feature type="transmembrane region" description="Helical" evidence="2">
    <location>
        <begin position="12"/>
        <end position="30"/>
    </location>
</feature>
<feature type="region of interest" description="Disordered" evidence="1">
    <location>
        <begin position="76"/>
        <end position="111"/>
    </location>
</feature>
<evidence type="ECO:0000313" key="4">
    <source>
        <dbReference type="Proteomes" id="UP000198838"/>
    </source>
</evidence>
<evidence type="ECO:0000313" key="3">
    <source>
        <dbReference type="EMBL" id="SFB25382.1"/>
    </source>
</evidence>
<evidence type="ECO:0000256" key="2">
    <source>
        <dbReference type="SAM" id="Phobius"/>
    </source>
</evidence>
<gene>
    <name evidence="3" type="ORF">SAMN05216249_11564</name>
</gene>
<feature type="compositionally biased region" description="Basic and acidic residues" evidence="1">
    <location>
        <begin position="79"/>
        <end position="99"/>
    </location>
</feature>
<keyword evidence="2" id="KW-1133">Transmembrane helix</keyword>
<dbReference type="EMBL" id="FOJY01000015">
    <property type="protein sequence ID" value="SFB25382.1"/>
    <property type="molecule type" value="Genomic_DNA"/>
</dbReference>
<name>A0A1I0ZJ52_9FIRM</name>
<dbReference type="Proteomes" id="UP000198838">
    <property type="component" value="Unassembled WGS sequence"/>
</dbReference>
<evidence type="ECO:0000256" key="1">
    <source>
        <dbReference type="SAM" id="MobiDB-lite"/>
    </source>
</evidence>